<dbReference type="AlphaFoldDB" id="A0A449BDE3"/>
<evidence type="ECO:0000256" key="4">
    <source>
        <dbReference type="ARBA" id="ARBA00022741"/>
    </source>
</evidence>
<dbReference type="Proteomes" id="UP000289841">
    <property type="component" value="Chromosome"/>
</dbReference>
<keyword evidence="3 9" id="KW-0548">Nucleotidyltransferase</keyword>
<dbReference type="PANTHER" id="PTHR21342:SF1">
    <property type="entry name" value="PHOSPHOPANTETHEINE ADENYLYLTRANSFERASE"/>
    <property type="match status" value="1"/>
</dbReference>
<feature type="binding site" evidence="9">
    <location>
        <position position="98"/>
    </location>
    <ligand>
        <name>ATP</name>
        <dbReference type="ChEBI" id="CHEBI:30616"/>
    </ligand>
</feature>
<dbReference type="Gene3D" id="3.40.50.620">
    <property type="entry name" value="HUPs"/>
    <property type="match status" value="1"/>
</dbReference>
<feature type="domain" description="Cytidyltransferase-like" evidence="10">
    <location>
        <begin position="5"/>
        <end position="133"/>
    </location>
</feature>
<organism evidence="11 12">
    <name type="scientific">Haploplasma axanthum</name>
    <name type="common">Acholeplasma axanthum</name>
    <dbReference type="NCBI Taxonomy" id="29552"/>
    <lineage>
        <taxon>Bacteria</taxon>
        <taxon>Bacillati</taxon>
        <taxon>Mycoplasmatota</taxon>
        <taxon>Mollicutes</taxon>
        <taxon>Acholeplasmatales</taxon>
        <taxon>Acholeplasmataceae</taxon>
        <taxon>Haploplasma</taxon>
    </lineage>
</organism>
<evidence type="ECO:0000256" key="3">
    <source>
        <dbReference type="ARBA" id="ARBA00022695"/>
    </source>
</evidence>
<comment type="cofactor">
    <cofactor evidence="9">
        <name>Mg(2+)</name>
        <dbReference type="ChEBI" id="CHEBI:18420"/>
    </cofactor>
</comment>
<dbReference type="STRING" id="1278311.GCA_000428705_01403"/>
<comment type="subunit">
    <text evidence="9">Homohexamer.</text>
</comment>
<feature type="binding site" evidence="9">
    <location>
        <position position="87"/>
    </location>
    <ligand>
        <name>substrate</name>
    </ligand>
</feature>
<evidence type="ECO:0000313" key="12">
    <source>
        <dbReference type="Proteomes" id="UP000289841"/>
    </source>
</evidence>
<dbReference type="KEGG" id="aaxa:NCTC10138_00854"/>
<dbReference type="InterPro" id="IPR004821">
    <property type="entry name" value="Cyt_trans-like"/>
</dbReference>
<feature type="binding site" evidence="9">
    <location>
        <position position="17"/>
    </location>
    <ligand>
        <name>ATP</name>
        <dbReference type="ChEBI" id="CHEBI:30616"/>
    </ligand>
</feature>
<comment type="subcellular location">
    <subcellularLocation>
        <location evidence="9">Cytoplasm</location>
    </subcellularLocation>
</comment>
<dbReference type="GO" id="GO:0005737">
    <property type="term" value="C:cytoplasm"/>
    <property type="evidence" value="ECO:0007669"/>
    <property type="project" value="UniProtKB-SubCell"/>
</dbReference>
<evidence type="ECO:0000256" key="6">
    <source>
        <dbReference type="ARBA" id="ARBA00022842"/>
    </source>
</evidence>
<comment type="catalytic activity">
    <reaction evidence="8 9">
        <text>(R)-4'-phosphopantetheine + ATP + H(+) = 3'-dephospho-CoA + diphosphate</text>
        <dbReference type="Rhea" id="RHEA:19801"/>
        <dbReference type="ChEBI" id="CHEBI:15378"/>
        <dbReference type="ChEBI" id="CHEBI:30616"/>
        <dbReference type="ChEBI" id="CHEBI:33019"/>
        <dbReference type="ChEBI" id="CHEBI:57328"/>
        <dbReference type="ChEBI" id="CHEBI:61723"/>
        <dbReference type="EC" id="2.7.7.3"/>
    </reaction>
</comment>
<feature type="binding site" evidence="9">
    <location>
        <position position="73"/>
    </location>
    <ligand>
        <name>substrate</name>
    </ligand>
</feature>
<dbReference type="HAMAP" id="MF_00151">
    <property type="entry name" value="PPAT_bact"/>
    <property type="match status" value="1"/>
</dbReference>
<reference evidence="11 12" key="1">
    <citation type="submission" date="2019-01" db="EMBL/GenBank/DDBJ databases">
        <authorList>
            <consortium name="Pathogen Informatics"/>
        </authorList>
    </citation>
    <scope>NUCLEOTIDE SEQUENCE [LARGE SCALE GENOMIC DNA]</scope>
    <source>
        <strain evidence="11 12">NCTC10138</strain>
    </source>
</reference>
<dbReference type="NCBIfam" id="TIGR00125">
    <property type="entry name" value="cyt_tran_rel"/>
    <property type="match status" value="1"/>
</dbReference>
<keyword evidence="1 9" id="KW-0963">Cytoplasm</keyword>
<gene>
    <name evidence="11" type="primary">ppat</name>
    <name evidence="9" type="synonym">coaD</name>
    <name evidence="11" type="ORF">NCTC10138_00854</name>
</gene>
<dbReference type="GO" id="GO:0004595">
    <property type="term" value="F:pantetheine-phosphate adenylyltransferase activity"/>
    <property type="evidence" value="ECO:0007669"/>
    <property type="project" value="UniProtKB-UniRule"/>
</dbReference>
<comment type="function">
    <text evidence="9">Reversibly transfers an adenylyl group from ATP to 4'-phosphopantetheine, yielding dephospho-CoA (dPCoA) and pyrophosphate.</text>
</comment>
<evidence type="ECO:0000259" key="10">
    <source>
        <dbReference type="Pfam" id="PF01467"/>
    </source>
</evidence>
<accession>A0A449BDE3</accession>
<dbReference type="InterPro" id="IPR014729">
    <property type="entry name" value="Rossmann-like_a/b/a_fold"/>
</dbReference>
<evidence type="ECO:0000313" key="11">
    <source>
        <dbReference type="EMBL" id="VEU80481.1"/>
    </source>
</evidence>
<dbReference type="GO" id="GO:0005524">
    <property type="term" value="F:ATP binding"/>
    <property type="evidence" value="ECO:0007669"/>
    <property type="project" value="UniProtKB-KW"/>
</dbReference>
<keyword evidence="12" id="KW-1185">Reference proteome</keyword>
<comment type="pathway">
    <text evidence="9">Cofactor biosynthesis; coenzyme A biosynthesis; CoA from (R)-pantothenate: step 4/5.</text>
</comment>
<keyword evidence="6 9" id="KW-0460">Magnesium</keyword>
<protein>
    <recommendedName>
        <fullName evidence="9">Phosphopantetheine adenylyltransferase</fullName>
        <ecNumber evidence="9">2.7.7.3</ecNumber>
    </recommendedName>
    <alternativeName>
        <fullName evidence="9">Dephospho-CoA pyrophosphorylase</fullName>
    </alternativeName>
    <alternativeName>
        <fullName evidence="9">Pantetheine-phosphate adenylyltransferase</fullName>
        <shortName evidence="9">PPAT</shortName>
    </alternativeName>
</protein>
<feature type="binding site" evidence="9">
    <location>
        <position position="9"/>
    </location>
    <ligand>
        <name>substrate</name>
    </ligand>
</feature>
<evidence type="ECO:0000256" key="8">
    <source>
        <dbReference type="ARBA" id="ARBA00029346"/>
    </source>
</evidence>
<feature type="binding site" evidence="9">
    <location>
        <begin position="88"/>
        <end position="90"/>
    </location>
    <ligand>
        <name>ATP</name>
        <dbReference type="ChEBI" id="CHEBI:30616"/>
    </ligand>
</feature>
<dbReference type="EC" id="2.7.7.3" evidence="9"/>
<dbReference type="PRINTS" id="PR01020">
    <property type="entry name" value="LPSBIOSNTHSS"/>
</dbReference>
<name>A0A449BDE3_HAPAX</name>
<dbReference type="NCBIfam" id="TIGR01510">
    <property type="entry name" value="coaD_prev_kdtB"/>
    <property type="match status" value="1"/>
</dbReference>
<keyword evidence="5 9" id="KW-0067">ATP-binding</keyword>
<evidence type="ECO:0000256" key="5">
    <source>
        <dbReference type="ARBA" id="ARBA00022840"/>
    </source>
</evidence>
<evidence type="ECO:0000256" key="7">
    <source>
        <dbReference type="ARBA" id="ARBA00022993"/>
    </source>
</evidence>
<proteinExistence type="inferred from homology"/>
<dbReference type="PANTHER" id="PTHR21342">
    <property type="entry name" value="PHOSPHOPANTETHEINE ADENYLYLTRANSFERASE"/>
    <property type="match status" value="1"/>
</dbReference>
<feature type="binding site" evidence="9">
    <location>
        <begin position="123"/>
        <end position="129"/>
    </location>
    <ligand>
        <name>ATP</name>
        <dbReference type="ChEBI" id="CHEBI:30616"/>
    </ligand>
</feature>
<dbReference type="RefSeq" id="WP_026390847.1">
    <property type="nucleotide sequence ID" value="NZ_LR215048.1"/>
</dbReference>
<feature type="site" description="Transition state stabilizer" evidence="9">
    <location>
        <position position="17"/>
    </location>
</feature>
<dbReference type="Pfam" id="PF01467">
    <property type="entry name" value="CTP_transf_like"/>
    <property type="match status" value="1"/>
</dbReference>
<feature type="binding site" evidence="9">
    <location>
        <position position="41"/>
    </location>
    <ligand>
        <name>substrate</name>
    </ligand>
</feature>
<evidence type="ECO:0000256" key="1">
    <source>
        <dbReference type="ARBA" id="ARBA00022490"/>
    </source>
</evidence>
<comment type="similarity">
    <text evidence="9">Belongs to the bacterial CoaD family.</text>
</comment>
<keyword evidence="7 9" id="KW-0173">Coenzyme A biosynthesis</keyword>
<dbReference type="SUPFAM" id="SSF52374">
    <property type="entry name" value="Nucleotidylyl transferase"/>
    <property type="match status" value="1"/>
</dbReference>
<dbReference type="UniPathway" id="UPA00241">
    <property type="reaction ID" value="UER00355"/>
</dbReference>
<keyword evidence="2 9" id="KW-0808">Transferase</keyword>
<dbReference type="EMBL" id="LR215048">
    <property type="protein sequence ID" value="VEU80481.1"/>
    <property type="molecule type" value="Genomic_DNA"/>
</dbReference>
<evidence type="ECO:0000256" key="9">
    <source>
        <dbReference type="HAMAP-Rule" id="MF_00151"/>
    </source>
</evidence>
<sequence length="159" mass="18188">MVRAVYAGTFDPLTNGHLDVIKRAAKLVDELIVLVANNALKVHKFTTEERIQMIKNALKDAPKIKVDSTNGLIVNYAQEHDIKIMFRGLRNIQDYEYEYSLSEYNANINPNVETVLLFPSRNNHFVSSSAIKELVYHNVDISLYIPKENIELVKKKLSL</sequence>
<dbReference type="OrthoDB" id="9806661at2"/>
<keyword evidence="4 9" id="KW-0547">Nucleotide-binding</keyword>
<dbReference type="InterPro" id="IPR001980">
    <property type="entry name" value="PPAT"/>
</dbReference>
<evidence type="ECO:0000256" key="2">
    <source>
        <dbReference type="ARBA" id="ARBA00022679"/>
    </source>
</evidence>
<dbReference type="GO" id="GO:0015937">
    <property type="term" value="P:coenzyme A biosynthetic process"/>
    <property type="evidence" value="ECO:0007669"/>
    <property type="project" value="UniProtKB-UniRule"/>
</dbReference>
<feature type="binding site" evidence="9">
    <location>
        <begin position="9"/>
        <end position="10"/>
    </location>
    <ligand>
        <name>ATP</name>
        <dbReference type="ChEBI" id="CHEBI:30616"/>
    </ligand>
</feature>